<keyword evidence="2" id="KW-0813">Transport</keyword>
<reference evidence="6 7" key="1">
    <citation type="submission" date="2020-08" db="EMBL/GenBank/DDBJ databases">
        <title>Sequencing the genomes of 1000 actinobacteria strains.</title>
        <authorList>
            <person name="Klenk H.-P."/>
        </authorList>
    </citation>
    <scope>NUCLEOTIDE SEQUENCE [LARGE SCALE GENOMIC DNA]</scope>
    <source>
        <strain evidence="6 7">DSM 45272</strain>
    </source>
</reference>
<evidence type="ECO:0000256" key="2">
    <source>
        <dbReference type="ARBA" id="ARBA00022448"/>
    </source>
</evidence>
<name>A0A841AVM0_9PSEU</name>
<dbReference type="RefSeq" id="WP_184891806.1">
    <property type="nucleotide sequence ID" value="NZ_JACHMX010000001.1"/>
</dbReference>
<dbReference type="PANTHER" id="PTHR43335:SF4">
    <property type="entry name" value="ABC TRANSPORTER, ATP-BINDING PROTEIN"/>
    <property type="match status" value="1"/>
</dbReference>
<protein>
    <submittedName>
        <fullName evidence="6">ABC-2 type transport system ATP-binding protein</fullName>
    </submittedName>
</protein>
<evidence type="ECO:0000256" key="1">
    <source>
        <dbReference type="ARBA" id="ARBA00005417"/>
    </source>
</evidence>
<evidence type="ECO:0000313" key="7">
    <source>
        <dbReference type="Proteomes" id="UP000580861"/>
    </source>
</evidence>
<dbReference type="EMBL" id="JACHMX010000001">
    <property type="protein sequence ID" value="MBB5850560.1"/>
    <property type="molecule type" value="Genomic_DNA"/>
</dbReference>
<dbReference type="PROSITE" id="PS50893">
    <property type="entry name" value="ABC_TRANSPORTER_2"/>
    <property type="match status" value="1"/>
</dbReference>
<keyword evidence="7" id="KW-1185">Reference proteome</keyword>
<feature type="domain" description="ABC transporter" evidence="5">
    <location>
        <begin position="2"/>
        <end position="227"/>
    </location>
</feature>
<comment type="caution">
    <text evidence="6">The sequence shown here is derived from an EMBL/GenBank/DDBJ whole genome shotgun (WGS) entry which is preliminary data.</text>
</comment>
<dbReference type="InterPro" id="IPR027417">
    <property type="entry name" value="P-loop_NTPase"/>
</dbReference>
<proteinExistence type="inferred from homology"/>
<dbReference type="SMART" id="SM00382">
    <property type="entry name" value="AAA"/>
    <property type="match status" value="1"/>
</dbReference>
<dbReference type="AlphaFoldDB" id="A0A841AVM0"/>
<dbReference type="InterPro" id="IPR003439">
    <property type="entry name" value="ABC_transporter-like_ATP-bd"/>
</dbReference>
<dbReference type="SUPFAM" id="SSF52540">
    <property type="entry name" value="P-loop containing nucleoside triphosphate hydrolases"/>
    <property type="match status" value="1"/>
</dbReference>
<dbReference type="Gene3D" id="3.40.50.300">
    <property type="entry name" value="P-loop containing nucleotide triphosphate hydrolases"/>
    <property type="match status" value="1"/>
</dbReference>
<dbReference type="GO" id="GO:0005524">
    <property type="term" value="F:ATP binding"/>
    <property type="evidence" value="ECO:0007669"/>
    <property type="project" value="UniProtKB-KW"/>
</dbReference>
<keyword evidence="3" id="KW-0547">Nucleotide-binding</keyword>
<dbReference type="Pfam" id="PF00005">
    <property type="entry name" value="ABC_tran"/>
    <property type="match status" value="1"/>
</dbReference>
<sequence>MITARDLTKKYGSTTAVHALSFDIKPGVVTGFLGPNGAGKSTTMRMILGLDAPTEGSVTVGGKAYRDLPAPMREVGALLDAKAVHGSRTAYSHLRWVAQAGGLPRRRVDEVLDTVGLTEVAGKKVGGFSLGMYQRLGIATALLGDPPTLLFDEPVNGLDPEGIYWIRNLMQDLAAEGRTVFVSSHLMNEMEETAAHVIVIGRGELIADMPITDLTQRSSRSHVHVISPQVTELAGVLERAGGTVAKLEDGSLNVVGLDAPRIGDIALERRLGLHELTPVRASLEAAFMDLTKDSVQYRSAGERKLAETVRALATEGTGQ</sequence>
<accession>A0A841AVM0</accession>
<evidence type="ECO:0000313" key="6">
    <source>
        <dbReference type="EMBL" id="MBB5850560.1"/>
    </source>
</evidence>
<evidence type="ECO:0000256" key="3">
    <source>
        <dbReference type="ARBA" id="ARBA00022741"/>
    </source>
</evidence>
<evidence type="ECO:0000256" key="4">
    <source>
        <dbReference type="ARBA" id="ARBA00022840"/>
    </source>
</evidence>
<dbReference type="InterPro" id="IPR003593">
    <property type="entry name" value="AAA+_ATPase"/>
</dbReference>
<dbReference type="Proteomes" id="UP000580861">
    <property type="component" value="Unassembled WGS sequence"/>
</dbReference>
<evidence type="ECO:0000259" key="5">
    <source>
        <dbReference type="PROSITE" id="PS50893"/>
    </source>
</evidence>
<dbReference type="GO" id="GO:0016887">
    <property type="term" value="F:ATP hydrolysis activity"/>
    <property type="evidence" value="ECO:0007669"/>
    <property type="project" value="InterPro"/>
</dbReference>
<organism evidence="6 7">
    <name type="scientific">Amycolatopsis umgeniensis</name>
    <dbReference type="NCBI Taxonomy" id="336628"/>
    <lineage>
        <taxon>Bacteria</taxon>
        <taxon>Bacillati</taxon>
        <taxon>Actinomycetota</taxon>
        <taxon>Actinomycetes</taxon>
        <taxon>Pseudonocardiales</taxon>
        <taxon>Pseudonocardiaceae</taxon>
        <taxon>Amycolatopsis</taxon>
    </lineage>
</organism>
<keyword evidence="4 6" id="KW-0067">ATP-binding</keyword>
<dbReference type="PANTHER" id="PTHR43335">
    <property type="entry name" value="ABC TRANSPORTER, ATP-BINDING PROTEIN"/>
    <property type="match status" value="1"/>
</dbReference>
<comment type="similarity">
    <text evidence="1">Belongs to the ABC transporter superfamily.</text>
</comment>
<gene>
    <name evidence="6" type="ORF">HDA45_000647</name>
</gene>